<feature type="region of interest" description="Disordered" evidence="1">
    <location>
        <begin position="63"/>
        <end position="102"/>
    </location>
</feature>
<gene>
    <name evidence="2" type="ORF">HAPAU_36810</name>
</gene>
<organism evidence="2 3">
    <name type="scientific">Halalkalicoccus paucihalophilus</name>
    <dbReference type="NCBI Taxonomy" id="1008153"/>
    <lineage>
        <taxon>Archaea</taxon>
        <taxon>Methanobacteriati</taxon>
        <taxon>Methanobacteriota</taxon>
        <taxon>Stenosarchaea group</taxon>
        <taxon>Halobacteria</taxon>
        <taxon>Halobacteriales</taxon>
        <taxon>Halococcaceae</taxon>
        <taxon>Halalkalicoccus</taxon>
    </lineage>
</organism>
<dbReference type="EMBL" id="LTAZ01000015">
    <property type="protein sequence ID" value="KYH24210.1"/>
    <property type="molecule type" value="Genomic_DNA"/>
</dbReference>
<comment type="caution">
    <text evidence="2">The sequence shown here is derived from an EMBL/GenBank/DDBJ whole genome shotgun (WGS) entry which is preliminary data.</text>
</comment>
<dbReference type="PATRIC" id="fig|1008153.3.peg.3907"/>
<keyword evidence="3" id="KW-1185">Reference proteome</keyword>
<evidence type="ECO:0000313" key="2">
    <source>
        <dbReference type="EMBL" id="KYH24210.1"/>
    </source>
</evidence>
<accession>A0A151A9H7</accession>
<proteinExistence type="predicted"/>
<name>A0A151A9H7_9EURY</name>
<dbReference type="AlphaFoldDB" id="A0A151A9H7"/>
<reference evidence="2 3" key="1">
    <citation type="submission" date="2016-02" db="EMBL/GenBank/DDBJ databases">
        <title>Genome sequence of Halalkalicoccus paucihalophilus DSM 24557.</title>
        <authorList>
            <person name="Poehlein A."/>
            <person name="Daniel R."/>
        </authorList>
    </citation>
    <scope>NUCLEOTIDE SEQUENCE [LARGE SCALE GENOMIC DNA]</scope>
    <source>
        <strain evidence="2 3">DSM 24557</strain>
    </source>
</reference>
<evidence type="ECO:0000256" key="1">
    <source>
        <dbReference type="SAM" id="MobiDB-lite"/>
    </source>
</evidence>
<protein>
    <submittedName>
        <fullName evidence="2">Uncharacterized protein</fullName>
    </submittedName>
</protein>
<dbReference type="Proteomes" id="UP000075321">
    <property type="component" value="Unassembled WGS sequence"/>
</dbReference>
<evidence type="ECO:0000313" key="3">
    <source>
        <dbReference type="Proteomes" id="UP000075321"/>
    </source>
</evidence>
<sequence length="102" mass="11752">MLMWDCTSWPRPLLWDTRKAQATPQRTRLAVVFSLTEPITITKSDSHNRYRSMHGINLDPVEECQQTNNSGGRRIRKHEASVSGRRPEAGYPPTMIVTMTKR</sequence>